<dbReference type="PANTHER" id="PTHR11662:SF399">
    <property type="entry name" value="FI19708P1-RELATED"/>
    <property type="match status" value="1"/>
</dbReference>
<proteinExistence type="predicted"/>
<dbReference type="EMBL" id="KL596724">
    <property type="protein sequence ID" value="KER27393.1"/>
    <property type="molecule type" value="Genomic_DNA"/>
</dbReference>
<dbReference type="GeneID" id="20319750"/>
<dbReference type="Proteomes" id="UP000054324">
    <property type="component" value="Unassembled WGS sequence"/>
</dbReference>
<dbReference type="STRING" id="6198.A0A074ZJ81"/>
<dbReference type="PANTHER" id="PTHR11662">
    <property type="entry name" value="SOLUTE CARRIER FAMILY 17"/>
    <property type="match status" value="1"/>
</dbReference>
<comment type="subcellular location">
    <subcellularLocation>
        <location evidence="1">Membrane</location>
        <topology evidence="1">Multi-pass membrane protein</topology>
    </subcellularLocation>
</comment>
<evidence type="ECO:0000256" key="5">
    <source>
        <dbReference type="ARBA" id="ARBA00022989"/>
    </source>
</evidence>
<keyword evidence="4" id="KW-0769">Symport</keyword>
<dbReference type="RefSeq" id="XP_009168873.1">
    <property type="nucleotide sequence ID" value="XM_009170609.1"/>
</dbReference>
<evidence type="ECO:0000313" key="7">
    <source>
        <dbReference type="EMBL" id="KER27393.1"/>
    </source>
</evidence>
<dbReference type="InterPro" id="IPR036259">
    <property type="entry name" value="MFS_trans_sf"/>
</dbReference>
<evidence type="ECO:0000313" key="8">
    <source>
        <dbReference type="Proteomes" id="UP000054324"/>
    </source>
</evidence>
<dbReference type="Gene3D" id="1.20.1250.20">
    <property type="entry name" value="MFS general substrate transporter like domains"/>
    <property type="match status" value="1"/>
</dbReference>
<dbReference type="GO" id="GO:0006820">
    <property type="term" value="P:monoatomic anion transport"/>
    <property type="evidence" value="ECO:0007669"/>
    <property type="project" value="TreeGrafter"/>
</dbReference>
<organism evidence="7 8">
    <name type="scientific">Opisthorchis viverrini</name>
    <name type="common">Southeast Asian liver fluke</name>
    <dbReference type="NCBI Taxonomy" id="6198"/>
    <lineage>
        <taxon>Eukaryota</taxon>
        <taxon>Metazoa</taxon>
        <taxon>Spiralia</taxon>
        <taxon>Lophotrochozoa</taxon>
        <taxon>Platyhelminthes</taxon>
        <taxon>Trematoda</taxon>
        <taxon>Digenea</taxon>
        <taxon>Opisthorchiida</taxon>
        <taxon>Opisthorchiata</taxon>
        <taxon>Opisthorchiidae</taxon>
        <taxon>Opisthorchis</taxon>
    </lineage>
</organism>
<keyword evidence="8" id="KW-1185">Reference proteome</keyword>
<dbReference type="CTD" id="20319750"/>
<dbReference type="KEGG" id="ovi:T265_05568"/>
<evidence type="ECO:0000256" key="3">
    <source>
        <dbReference type="ARBA" id="ARBA00022692"/>
    </source>
</evidence>
<dbReference type="Pfam" id="PF07690">
    <property type="entry name" value="MFS_1"/>
    <property type="match status" value="2"/>
</dbReference>
<name>A0A074ZJ81_OPIVI</name>
<keyword evidence="2" id="KW-0813">Transport</keyword>
<keyword evidence="6" id="KW-0472">Membrane</keyword>
<evidence type="ECO:0000256" key="6">
    <source>
        <dbReference type="ARBA" id="ARBA00023136"/>
    </source>
</evidence>
<accession>A0A074ZJ81</accession>
<dbReference type="GO" id="GO:0016020">
    <property type="term" value="C:membrane"/>
    <property type="evidence" value="ECO:0007669"/>
    <property type="project" value="UniProtKB-SubCell"/>
</dbReference>
<dbReference type="InterPro" id="IPR050382">
    <property type="entry name" value="MFS_Na/Anion_cotransporter"/>
</dbReference>
<dbReference type="InterPro" id="IPR027378">
    <property type="entry name" value="Nucleotide_channel_N"/>
</dbReference>
<evidence type="ECO:0000256" key="1">
    <source>
        <dbReference type="ARBA" id="ARBA00004141"/>
    </source>
</evidence>
<dbReference type="AlphaFoldDB" id="A0A074ZJ81"/>
<dbReference type="OrthoDB" id="2985014at2759"/>
<evidence type="ECO:0000256" key="4">
    <source>
        <dbReference type="ARBA" id="ARBA00022847"/>
    </source>
</evidence>
<evidence type="ECO:0000256" key="2">
    <source>
        <dbReference type="ARBA" id="ARBA00022448"/>
    </source>
</evidence>
<dbReference type="GO" id="GO:0015293">
    <property type="term" value="F:symporter activity"/>
    <property type="evidence" value="ECO:0007669"/>
    <property type="project" value="UniProtKB-KW"/>
</dbReference>
<dbReference type="InterPro" id="IPR011701">
    <property type="entry name" value="MFS"/>
</dbReference>
<keyword evidence="3" id="KW-0812">Transmembrane</keyword>
<dbReference type="Gene3D" id="1.20.120.540">
    <property type="entry name" value="Voltage-gated potassium channels"/>
    <property type="match status" value="1"/>
</dbReference>
<reference evidence="7 8" key="1">
    <citation type="submission" date="2013-11" db="EMBL/GenBank/DDBJ databases">
        <title>Opisthorchis viverrini - life in the bile duct.</title>
        <authorList>
            <person name="Young N.D."/>
            <person name="Nagarajan N."/>
            <person name="Lin S.J."/>
            <person name="Korhonen P.K."/>
            <person name="Jex A.R."/>
            <person name="Hall R.S."/>
            <person name="Safavi-Hemami H."/>
            <person name="Kaewkong W."/>
            <person name="Bertrand D."/>
            <person name="Gao S."/>
            <person name="Seet Q."/>
            <person name="Wongkham S."/>
            <person name="Teh B.T."/>
            <person name="Wongkham C."/>
            <person name="Intapan P.M."/>
            <person name="Maleewong W."/>
            <person name="Yang X."/>
            <person name="Hu M."/>
            <person name="Wang Z."/>
            <person name="Hofmann A."/>
            <person name="Sternberg P.W."/>
            <person name="Tan P."/>
            <person name="Wang J."/>
            <person name="Gasser R.B."/>
        </authorList>
    </citation>
    <scope>NUCLEOTIDE SEQUENCE [LARGE SCALE GENOMIC DNA]</scope>
</reference>
<keyword evidence="5" id="KW-1133">Transmembrane helix</keyword>
<gene>
    <name evidence="7" type="ORF">T265_05568</name>
</gene>
<dbReference type="FunFam" id="1.20.1250.20:FF:000003">
    <property type="entry name" value="Solute carrier family 17 member 3"/>
    <property type="match status" value="1"/>
</dbReference>
<protein>
    <submittedName>
        <fullName evidence="7">Uncharacterized protein</fullName>
    </submittedName>
</protein>
<sequence>MSTCCDVASGRLFLGYRHCVMFLGLCGLAICYIMRISPAITIISMVDNKEYRSANITGNNSGSAKKFDWTPLEQNTILSSFFYSYFLMQLPAGWVTQHIGGKWTFATGVSFCGLIAIVLPRLVELGGFTAFLLLRISQGLFQGMCYPSIHRLTGYWYPPREYSLLSGIMHSGAFVRYGAHLFLDLPGSSSHAYLHYTDAVPVSDTRVVDYQFLSNVIKISWPHVHSANLTLRLILPYLVNFYPYPQGYIVGTVLALVCSGYLIDANQLGGWPLPFYVSGILAFIWLPAWSILITEVPGSHPWISPEEVQYIEGSLRDIHPPRPRAIPWRRLAASGQVWLIMVCYVLDGWSNYTLLVCVPQFIHDVLGVPISENGVLSALPYMMALIFMYLLTAIDGFILRRGWISMPNARKLWSGLSAFGKSILLLTIAYLDASHKTAIIILLVLNVMLSSATLLGFNLADLDLAPAYAGFLFSVFNACSTFSGIVAPLVVGVFTSNYPAPTAWRNVFVLASAISCLCGILFVLFGRQAPLSWTRLEHTQRRRISNSDVLRSVESDQSTTDVHARLLEGSS</sequence>
<dbReference type="SUPFAM" id="SSF103473">
    <property type="entry name" value="MFS general substrate transporter"/>
    <property type="match status" value="2"/>
</dbReference>